<protein>
    <recommendedName>
        <fullName evidence="4">Pentacotripeptide-repeat region of PRORP domain-containing protein</fullName>
    </recommendedName>
</protein>
<reference evidence="2" key="1">
    <citation type="submission" date="2023-08" db="EMBL/GenBank/DDBJ databases">
        <title>Reference Genome Resource for the Citrus Pathogen Phytophthora citrophthora.</title>
        <authorList>
            <person name="Moller H."/>
            <person name="Coetzee B."/>
            <person name="Rose L.J."/>
            <person name="Van Niekerk J.M."/>
        </authorList>
    </citation>
    <scope>NUCLEOTIDE SEQUENCE</scope>
    <source>
        <strain evidence="2">STE-U-9442</strain>
    </source>
</reference>
<evidence type="ECO:0008006" key="4">
    <source>
        <dbReference type="Google" id="ProtNLM"/>
    </source>
</evidence>
<dbReference type="Proteomes" id="UP001259832">
    <property type="component" value="Unassembled WGS sequence"/>
</dbReference>
<evidence type="ECO:0000313" key="3">
    <source>
        <dbReference type="Proteomes" id="UP001259832"/>
    </source>
</evidence>
<accession>A0AAD9GV77</accession>
<dbReference type="AlphaFoldDB" id="A0AAD9GV77"/>
<dbReference type="PANTHER" id="PTHR46128">
    <property type="entry name" value="MITOCHONDRIAL GROUP I INTRON SPLICING FACTOR CCM1"/>
    <property type="match status" value="1"/>
</dbReference>
<dbReference type="PANTHER" id="PTHR46128:SF329">
    <property type="entry name" value="MITOCHONDRIAL GROUP I INTRON SPLICING FACTOR DMR1"/>
    <property type="match status" value="1"/>
</dbReference>
<name>A0AAD9GV77_9STRA</name>
<keyword evidence="3" id="KW-1185">Reference proteome</keyword>
<gene>
    <name evidence="2" type="ORF">P3T76_003770</name>
</gene>
<dbReference type="EMBL" id="JASMQC010000005">
    <property type="protein sequence ID" value="KAK1945237.1"/>
    <property type="molecule type" value="Genomic_DNA"/>
</dbReference>
<dbReference type="Pfam" id="PF01535">
    <property type="entry name" value="PPR"/>
    <property type="match status" value="3"/>
</dbReference>
<evidence type="ECO:0000256" key="1">
    <source>
        <dbReference type="ARBA" id="ARBA00007626"/>
    </source>
</evidence>
<dbReference type="Gene3D" id="1.25.40.10">
    <property type="entry name" value="Tetratricopeptide repeat domain"/>
    <property type="match status" value="2"/>
</dbReference>
<sequence length="874" mass="98807">MALQVLGSTNRSFTNLAGVDRNVLLTRSARDLRDILGDSQIGKVSRALKTELNEAMARENVTSDEIIDLFTVGQKTRAVTVMLDAFAFLEKTYPSHINFAVYGEMFRILQRKKDNKRLIQIYETAKPRFQAVPEMIYRFGIVGHLQADNMDEAIKIWQEMSDAGHETTNEITSRLMMAYARKGNVEKVQELYDMVDPQIGYWHESCIDRVILSMGIIEKPAKSFEFYSNSSMKLNGGTLIALLSVCTNNNCRQQASDILANRKKFDLRLDARGYNRIMTTLEFLERNDEIKEILEEMDENNVRFDTRTNSIIDRNANYLKGTKFFADPLKSKAAGYTLSPRIREMLAEGDASGAAALADSIVKPVEQSQVPEDFEGEIPEGALFVSPSVARDVVQAYIRTNQHDKVGALVKGFSVVHGKYAHALAEVVVNYLKLRTKMGDELSYAANKAMLYQGIRIYRVDDTLTLFRRFHDPDASIALFNQILAAYWGKEGRNEPMVSEDKEEGEAKSKPYYVNFSIGKVSNLVLQTLVENGRLEEALETLNKMESRDLQVSSPNYVTIFNSLRRNIQSSNGDKKKKKGMYDINSVQAALEDMRSRGLKASRAVVGNLCPVYIGANKQQRLELLEAFAEAQQNPDDSYVLPHLCYDVLMQFMAKEGDLSDVKALYAEAVTTLNNKEELGVPRGWVTNIVLKLVKDGNIEEADQLTKQMLEACGGYTYRAVVSVLRGAVECQKPETIDSMLELLDNRSFHMPLKDAYELVHLCQKNDLALKMLDIIRIFEKSNLKEVPPAEDGKGNLEAAFFKRLQHDVYALQKVKTMYKVALRSCEKSGLWKQAFALRDQMTTLLGQEAMDEITVSRSAPSKKIQEREEEQNQ</sequence>
<dbReference type="InterPro" id="IPR002885">
    <property type="entry name" value="PPR_rpt"/>
</dbReference>
<dbReference type="InterPro" id="IPR011990">
    <property type="entry name" value="TPR-like_helical_dom_sf"/>
</dbReference>
<comment type="similarity">
    <text evidence="1">Belongs to the PPR family. P subfamily.</text>
</comment>
<evidence type="ECO:0000313" key="2">
    <source>
        <dbReference type="EMBL" id="KAK1945237.1"/>
    </source>
</evidence>
<proteinExistence type="inferred from homology"/>
<organism evidence="2 3">
    <name type="scientific">Phytophthora citrophthora</name>
    <dbReference type="NCBI Taxonomy" id="4793"/>
    <lineage>
        <taxon>Eukaryota</taxon>
        <taxon>Sar</taxon>
        <taxon>Stramenopiles</taxon>
        <taxon>Oomycota</taxon>
        <taxon>Peronosporomycetes</taxon>
        <taxon>Peronosporales</taxon>
        <taxon>Peronosporaceae</taxon>
        <taxon>Phytophthora</taxon>
    </lineage>
</organism>
<dbReference type="NCBIfam" id="TIGR00756">
    <property type="entry name" value="PPR"/>
    <property type="match status" value="1"/>
</dbReference>
<comment type="caution">
    <text evidence="2">The sequence shown here is derived from an EMBL/GenBank/DDBJ whole genome shotgun (WGS) entry which is preliminary data.</text>
</comment>
<dbReference type="InterPro" id="IPR050872">
    <property type="entry name" value="PPR_P_subfamily"/>
</dbReference>